<gene>
    <name evidence="1" type="ORF">Pc13g13120</name>
    <name evidence="1" type="ORF">PCH_Pc13g13120</name>
</gene>
<organism evidence="1 2">
    <name type="scientific">Penicillium rubens (strain ATCC 28089 / DSM 1075 / NRRL 1951 / Wisconsin 54-1255)</name>
    <name type="common">Penicillium chrysogenum</name>
    <dbReference type="NCBI Taxonomy" id="500485"/>
    <lineage>
        <taxon>Eukaryota</taxon>
        <taxon>Fungi</taxon>
        <taxon>Dikarya</taxon>
        <taxon>Ascomycota</taxon>
        <taxon>Pezizomycotina</taxon>
        <taxon>Eurotiomycetes</taxon>
        <taxon>Eurotiomycetidae</taxon>
        <taxon>Eurotiales</taxon>
        <taxon>Aspergillaceae</taxon>
        <taxon>Penicillium</taxon>
        <taxon>Penicillium chrysogenum species complex</taxon>
    </lineage>
</organism>
<dbReference type="HOGENOM" id="CLU_2038820_0_0_1"/>
<dbReference type="VEuPathDB" id="FungiDB:PCH_Pc13g13120"/>
<dbReference type="AlphaFoldDB" id="B6H3A4"/>
<dbReference type="Proteomes" id="UP000000724">
    <property type="component" value="Contig Pc00c13"/>
</dbReference>
<dbReference type="EMBL" id="AM920428">
    <property type="protein sequence ID" value="CAP92381.1"/>
    <property type="molecule type" value="Genomic_DNA"/>
</dbReference>
<keyword evidence="2" id="KW-1185">Reference proteome</keyword>
<proteinExistence type="predicted"/>
<sequence length="121" mass="13327">MAFEGANGHISTEDGVMLYGVMLYGVSLPGCSNEAGIVGYKILRTAPEMKFKRGFPEKQGSPTLTEYIRKLRTELAERRCDTFKGLDETGTVADNRPRSTATQREIRVSVKRALLDDPDGA</sequence>
<evidence type="ECO:0000313" key="2">
    <source>
        <dbReference type="Proteomes" id="UP000000724"/>
    </source>
</evidence>
<accession>B6H3A4</accession>
<name>B6H3A4_PENRW</name>
<protein>
    <submittedName>
        <fullName evidence="1">Uncharacterized protein</fullName>
    </submittedName>
</protein>
<reference evidence="1 2" key="1">
    <citation type="journal article" date="2008" name="Nat. Biotechnol.">
        <title>Genome sequencing and analysis of the filamentous fungus Penicillium chrysogenum.</title>
        <authorList>
            <person name="van den Berg M.A."/>
            <person name="Albang R."/>
            <person name="Albermann K."/>
            <person name="Badger J.H."/>
            <person name="Daran J.-M."/>
            <person name="Driessen A.J.M."/>
            <person name="Garcia-Estrada C."/>
            <person name="Fedorova N.D."/>
            <person name="Harris D.M."/>
            <person name="Heijne W.H.M."/>
            <person name="Joardar V.S."/>
            <person name="Kiel J.A.K.W."/>
            <person name="Kovalchuk A."/>
            <person name="Martin J.F."/>
            <person name="Nierman W.C."/>
            <person name="Nijland J.G."/>
            <person name="Pronk J.T."/>
            <person name="Roubos J.A."/>
            <person name="van der Klei I.J."/>
            <person name="van Peij N.N.M.E."/>
            <person name="Veenhuis M."/>
            <person name="von Doehren H."/>
            <person name="Wagner C."/>
            <person name="Wortman J.R."/>
            <person name="Bovenberg R.A.L."/>
        </authorList>
    </citation>
    <scope>NUCLEOTIDE SEQUENCE [LARGE SCALE GENOMIC DNA]</scope>
    <source>
        <strain evidence="2">ATCC 28089 / DSM 1075 / NRRL 1951 / Wisconsin 54-1255</strain>
    </source>
</reference>
<evidence type="ECO:0000313" key="1">
    <source>
        <dbReference type="EMBL" id="CAP92381.1"/>
    </source>
</evidence>